<accession>A0ACC1T4G8</accession>
<evidence type="ECO:0000313" key="1">
    <source>
        <dbReference type="EMBL" id="KAJ3552792.1"/>
    </source>
</evidence>
<reference evidence="1" key="1">
    <citation type="submission" date="2022-07" db="EMBL/GenBank/DDBJ databases">
        <title>Genome Sequence of Phlebia brevispora.</title>
        <authorList>
            <person name="Buettner E."/>
        </authorList>
    </citation>
    <scope>NUCLEOTIDE SEQUENCE</scope>
    <source>
        <strain evidence="1">MPL23</strain>
    </source>
</reference>
<name>A0ACC1T4G8_9APHY</name>
<organism evidence="1 2">
    <name type="scientific">Phlebia brevispora</name>
    <dbReference type="NCBI Taxonomy" id="194682"/>
    <lineage>
        <taxon>Eukaryota</taxon>
        <taxon>Fungi</taxon>
        <taxon>Dikarya</taxon>
        <taxon>Basidiomycota</taxon>
        <taxon>Agaricomycotina</taxon>
        <taxon>Agaricomycetes</taxon>
        <taxon>Polyporales</taxon>
        <taxon>Meruliaceae</taxon>
        <taxon>Phlebia</taxon>
    </lineage>
</organism>
<dbReference type="EMBL" id="JANHOG010000616">
    <property type="protein sequence ID" value="KAJ3552792.1"/>
    <property type="molecule type" value="Genomic_DNA"/>
</dbReference>
<comment type="caution">
    <text evidence="1">The sequence shown here is derived from an EMBL/GenBank/DDBJ whole genome shotgun (WGS) entry which is preliminary data.</text>
</comment>
<protein>
    <submittedName>
        <fullName evidence="1">Uncharacterized protein</fullName>
    </submittedName>
</protein>
<proteinExistence type="predicted"/>
<keyword evidence="2" id="KW-1185">Reference proteome</keyword>
<dbReference type="Proteomes" id="UP001148662">
    <property type="component" value="Unassembled WGS sequence"/>
</dbReference>
<gene>
    <name evidence="1" type="ORF">NM688_g3965</name>
</gene>
<evidence type="ECO:0000313" key="2">
    <source>
        <dbReference type="Proteomes" id="UP001148662"/>
    </source>
</evidence>
<sequence>MYASHYLLTFENQILMDPIVKVFSAYGPQLSSRLHLSHTQMNIVGLSGNVGVYGTAPFWGRLVDSRGPRILLIIGFFSLLAGYNGIRYFYDSGLPAGATDLSPIAFWLLAFFGFLTGIGGNGGLTSAMNSTAKSFPDGLRATTNGLVISGFGLSAFLFSSIAHVIFPGNTSEFLLVLAIGTSLPMILGFFLVRPIPLPYFDELRALEVEHEEDDDFSAASPALIRIENNSSTHLLYNDGNHSDDDLLEPTEYHHEHSPTDYIVPGSANSLALSPTRQSFESRHRSRSSIASVRRPFGSAAHKLSDVSGTGLMYINNVGSISQALFAKGNQDFDDRKAAQWQAAQVSTISIMNCLGRLAIGIIADFLKNKLRLPRSFCISLVALLFIVSQVTVYSVDEVKNLWKGSALLGFAYGCLFGLFPTITIEWFGLPHFSENWGFVSLAPMIGGNVFSIAFGRNLDAHAPAETESKRQLAALTSLVLREATSDSSHQCLQGKECYTESLLMTTIACSVALIMAVYAGWKDYKADCPAHDIHARVEKSDTRRVDIGRLNWTSSRVREQFFDYFRSKDHTFVHSSSTIPYEDPTLLFANAGMNQYKAIFLGTVDPHSDLAKLKRAFNSQKCIRAGGKHNDLEDVGKDSYHHTFFEMLGNWSFGDYFKASSKEAIEFSWELLTKVYGISPDRLYVTYFEGDPKNGLEPDNEARDLWRAQGVPEDHILPGNAKDNFWEMGATGPCGPCSEIHYDRIGGRNAAHLVNQDDPDVLEIWNNVFIQFNREDDGSLRSLPAKHVDTGMGFERLVSVLQDKRSNYDTDVFSPIFDRIQELTGVRPYGGKFGSEDTDGIDTAYRVVADHVRTLTFALSDGGVPNNVGRGYVLRRILRRGARYARKKLGVNIGSFFSSLMPVVVEQMGDVFPELTKRTEEIKEILDEEEESFSRTLDRGEKLFDKYVNEAKQQKTNKLSGKDVWRLYDTYGFPVDLTRLMADELGLIVDEKEFEEAQAQSKEASKAQKKGNKEVVKLDVHDIAALEKNPDVPKTDDSAKFARGSINSKVVALYHNKSFPESTSEIPSDTSFGLLLDRTSFYAEAGGQEHDTGSIVIDGHAEFEVTDVQVFNGYVLHIGEMKYGSLSVGDEVVSTYDELRRWPLRNNHTGTHILNFGLREVLGDHIDQKGSLVAPTKLRFDFSHKSQISIPELTEVERISQEWIRRNVRVFSKELDLKLAQKIPGLRAVFGEAYPDPVRVVSLEFDVEDIAKDIENLKWRSTSVEFCGGTHVNKTGDIKDFVITEESGIAKGIRRVVAVTGHEATEVRRIADNLTTRLDQLDALQGKEKDAGLKAYQVELNQADISVIQKAELIERLGHIRKAFDKQRKDREAAANKTAVENITKYFEENPNSQAFFANIEAAEGNAKILQAVVLQAKKLGKSVYVFSVDSEQGKVAHVNYVADDAKARGVDGRQWANAVVEVVGGKAGGKVDGAQGVGANVDKVQEALQVAQKFYNEKI</sequence>